<dbReference type="Ensembl" id="ENSCINT00000003252.3">
    <property type="protein sequence ID" value="ENSCINP00000003252.3"/>
    <property type="gene ID" value="ENSCING00000001623.3"/>
</dbReference>
<dbReference type="Gene3D" id="2.60.120.200">
    <property type="match status" value="1"/>
</dbReference>
<accession>F7B8Y9</accession>
<dbReference type="PROSITE" id="PS00022">
    <property type="entry name" value="EGF_1"/>
    <property type="match status" value="1"/>
</dbReference>
<feature type="chain" id="PRO_5003348228" description="EGF-like domain-containing protein" evidence="1">
    <location>
        <begin position="27"/>
        <end position="340"/>
    </location>
</feature>
<reference evidence="4" key="1">
    <citation type="journal article" date="2002" name="Science">
        <title>The draft genome of Ciona intestinalis: insights into chordate and vertebrate origins.</title>
        <authorList>
            <person name="Dehal P."/>
            <person name="Satou Y."/>
            <person name="Campbell R.K."/>
            <person name="Chapman J."/>
            <person name="Degnan B."/>
            <person name="De Tomaso A."/>
            <person name="Davidson B."/>
            <person name="Di Gregorio A."/>
            <person name="Gelpke M."/>
            <person name="Goodstein D.M."/>
            <person name="Harafuji N."/>
            <person name="Hastings K.E."/>
            <person name="Ho I."/>
            <person name="Hotta K."/>
            <person name="Huang W."/>
            <person name="Kawashima T."/>
            <person name="Lemaire P."/>
            <person name="Martinez D."/>
            <person name="Meinertzhagen I.A."/>
            <person name="Necula S."/>
            <person name="Nonaka M."/>
            <person name="Putnam N."/>
            <person name="Rash S."/>
            <person name="Saiga H."/>
            <person name="Satake M."/>
            <person name="Terry A."/>
            <person name="Yamada L."/>
            <person name="Wang H.G."/>
            <person name="Awazu S."/>
            <person name="Azumi K."/>
            <person name="Boore J."/>
            <person name="Branno M."/>
            <person name="Chin-Bow S."/>
            <person name="DeSantis R."/>
            <person name="Doyle S."/>
            <person name="Francino P."/>
            <person name="Keys D.N."/>
            <person name="Haga S."/>
            <person name="Hayashi H."/>
            <person name="Hino K."/>
            <person name="Imai K.S."/>
            <person name="Inaba K."/>
            <person name="Kano S."/>
            <person name="Kobayashi K."/>
            <person name="Kobayashi M."/>
            <person name="Lee B.I."/>
            <person name="Makabe K.W."/>
            <person name="Manohar C."/>
            <person name="Matassi G."/>
            <person name="Medina M."/>
            <person name="Mochizuki Y."/>
            <person name="Mount S."/>
            <person name="Morishita T."/>
            <person name="Miura S."/>
            <person name="Nakayama A."/>
            <person name="Nishizaka S."/>
            <person name="Nomoto H."/>
            <person name="Ohta F."/>
            <person name="Oishi K."/>
            <person name="Rigoutsos I."/>
            <person name="Sano M."/>
            <person name="Sasaki A."/>
            <person name="Sasakura Y."/>
            <person name="Shoguchi E."/>
            <person name="Shin-i T."/>
            <person name="Spagnuolo A."/>
            <person name="Stainier D."/>
            <person name="Suzuki M.M."/>
            <person name="Tassy O."/>
            <person name="Takatori N."/>
            <person name="Tokuoka M."/>
            <person name="Yagi K."/>
            <person name="Yoshizaki F."/>
            <person name="Wada S."/>
            <person name="Zhang C."/>
            <person name="Hyatt P.D."/>
            <person name="Larimer F."/>
            <person name="Detter C."/>
            <person name="Doggett N."/>
            <person name="Glavina T."/>
            <person name="Hawkins T."/>
            <person name="Richardson P."/>
            <person name="Lucas S."/>
            <person name="Kohara Y."/>
            <person name="Levine M."/>
            <person name="Satoh N."/>
            <person name="Rokhsar D.S."/>
        </authorList>
    </citation>
    <scope>NUCLEOTIDE SEQUENCE [LARGE SCALE GENOMIC DNA]</scope>
</reference>
<dbReference type="GeneTree" id="ENSGT00530000068475"/>
<evidence type="ECO:0000256" key="1">
    <source>
        <dbReference type="SAM" id="SignalP"/>
    </source>
</evidence>
<feature type="domain" description="EGF-like" evidence="2">
    <location>
        <begin position="38"/>
        <end position="49"/>
    </location>
</feature>
<evidence type="ECO:0000259" key="2">
    <source>
        <dbReference type="PROSITE" id="PS00022"/>
    </source>
</evidence>
<dbReference type="InterPro" id="IPR000742">
    <property type="entry name" value="EGF"/>
</dbReference>
<dbReference type="Proteomes" id="UP000008144">
    <property type="component" value="Chromosome 1"/>
</dbReference>
<dbReference type="OMA" id="QWHGSPN"/>
<feature type="signal peptide" evidence="1">
    <location>
        <begin position="1"/>
        <end position="26"/>
    </location>
</feature>
<reference evidence="3" key="4">
    <citation type="submission" date="2025-09" db="UniProtKB">
        <authorList>
            <consortium name="Ensembl"/>
        </authorList>
    </citation>
    <scope>IDENTIFICATION</scope>
</reference>
<keyword evidence="4" id="KW-1185">Reference proteome</keyword>
<keyword evidence="1" id="KW-0732">Signal</keyword>
<proteinExistence type="predicted"/>
<evidence type="ECO:0000313" key="3">
    <source>
        <dbReference type="Ensembl" id="ENSCINP00000003252.3"/>
    </source>
</evidence>
<sequence>MNLIDKLCSPLLICVFLICRVLPVDCGNGTVKKIFQHCACEPNFTGQFCEIDLLESSGESSTFNLDYSGSGVSEKICYHGVPVFIKHCECHFGFEGVSCQLRKYLGSGDWNILFNTQQEIPDANTTSNPSEDILWNASNFDNLTWTRVTNYLNPNNKLAKSKHIFGRKFVVISTGIKKTKTVLDYSPSPSEDEPNIYRFSFVPKKSGGKSRLELNTCFVKKRDASRLFGTDDIDDNIMSQLITHCPITKRPTTALHTYAYDLYLPREDFPEQGQYILTQWHGSPNPNILKDEYGCVAQISSFDKARLCRAGSCSQGEIFDKDGLHIGLLYQQGGYPPLAL</sequence>
<reference evidence="3" key="2">
    <citation type="journal article" date="2008" name="Genome Biol.">
        <title>Improved genome assembly and evidence-based global gene model set for the chordate Ciona intestinalis: new insight into intron and operon populations.</title>
        <authorList>
            <person name="Satou Y."/>
            <person name="Mineta K."/>
            <person name="Ogasawara M."/>
            <person name="Sasakura Y."/>
            <person name="Shoguchi E."/>
            <person name="Ueno K."/>
            <person name="Yamada L."/>
            <person name="Matsumoto J."/>
            <person name="Wasserscheid J."/>
            <person name="Dewar K."/>
            <person name="Wiley G.B."/>
            <person name="Macmil S.L."/>
            <person name="Roe B.A."/>
            <person name="Zeller R.W."/>
            <person name="Hastings K.E."/>
            <person name="Lemaire P."/>
            <person name="Lindquist E."/>
            <person name="Endo T."/>
            <person name="Hotta K."/>
            <person name="Inaba K."/>
        </authorList>
    </citation>
    <scope>NUCLEOTIDE SEQUENCE [LARGE SCALE GENOMIC DNA]</scope>
    <source>
        <strain evidence="3">wild type</strain>
    </source>
</reference>
<protein>
    <recommendedName>
        <fullName evidence="2">EGF-like domain-containing protein</fullName>
    </recommendedName>
</protein>
<name>F7B8Y9_CIOIN</name>
<dbReference type="AlphaFoldDB" id="F7B8Y9"/>
<dbReference type="HOGENOM" id="CLU_817694_0_0_1"/>
<organism evidence="3 4">
    <name type="scientific">Ciona intestinalis</name>
    <name type="common">Transparent sea squirt</name>
    <name type="synonym">Ascidia intestinalis</name>
    <dbReference type="NCBI Taxonomy" id="7719"/>
    <lineage>
        <taxon>Eukaryota</taxon>
        <taxon>Metazoa</taxon>
        <taxon>Chordata</taxon>
        <taxon>Tunicata</taxon>
        <taxon>Ascidiacea</taxon>
        <taxon>Phlebobranchia</taxon>
        <taxon>Cionidae</taxon>
        <taxon>Ciona</taxon>
    </lineage>
</organism>
<dbReference type="EMBL" id="EAAA01000243">
    <property type="status" value="NOT_ANNOTATED_CDS"/>
    <property type="molecule type" value="Genomic_DNA"/>
</dbReference>
<dbReference type="InParanoid" id="F7B8Y9"/>
<reference evidence="3" key="3">
    <citation type="submission" date="2025-08" db="UniProtKB">
        <authorList>
            <consortium name="Ensembl"/>
        </authorList>
    </citation>
    <scope>IDENTIFICATION</scope>
</reference>
<evidence type="ECO:0000313" key="4">
    <source>
        <dbReference type="Proteomes" id="UP000008144"/>
    </source>
</evidence>